<name>A0A7J5YAW7_DISMA</name>
<evidence type="ECO:0000313" key="2">
    <source>
        <dbReference type="EMBL" id="KAF3845478.1"/>
    </source>
</evidence>
<dbReference type="EMBL" id="JAAKFY010000015">
    <property type="protein sequence ID" value="KAF3845478.1"/>
    <property type="molecule type" value="Genomic_DNA"/>
</dbReference>
<keyword evidence="3" id="KW-1185">Reference proteome</keyword>
<dbReference type="AlphaFoldDB" id="A0A7J5YAW7"/>
<evidence type="ECO:0000256" key="1">
    <source>
        <dbReference type="SAM" id="MobiDB-lite"/>
    </source>
</evidence>
<feature type="region of interest" description="Disordered" evidence="1">
    <location>
        <begin position="17"/>
        <end position="41"/>
    </location>
</feature>
<protein>
    <submittedName>
        <fullName evidence="2">Uncharacterized protein</fullName>
    </submittedName>
</protein>
<feature type="compositionally biased region" description="Low complexity" evidence="1">
    <location>
        <begin position="17"/>
        <end position="34"/>
    </location>
</feature>
<proteinExistence type="predicted"/>
<dbReference type="Proteomes" id="UP000518266">
    <property type="component" value="Unassembled WGS sequence"/>
</dbReference>
<comment type="caution">
    <text evidence="2">The sequence shown here is derived from an EMBL/GenBank/DDBJ whole genome shotgun (WGS) entry which is preliminary data.</text>
</comment>
<gene>
    <name evidence="2" type="ORF">F7725_008641</name>
</gene>
<evidence type="ECO:0000313" key="3">
    <source>
        <dbReference type="Proteomes" id="UP000518266"/>
    </source>
</evidence>
<accession>A0A7J5YAW7</accession>
<organism evidence="2 3">
    <name type="scientific">Dissostichus mawsoni</name>
    <name type="common">Antarctic cod</name>
    <dbReference type="NCBI Taxonomy" id="36200"/>
    <lineage>
        <taxon>Eukaryota</taxon>
        <taxon>Metazoa</taxon>
        <taxon>Chordata</taxon>
        <taxon>Craniata</taxon>
        <taxon>Vertebrata</taxon>
        <taxon>Euteleostomi</taxon>
        <taxon>Actinopterygii</taxon>
        <taxon>Neopterygii</taxon>
        <taxon>Teleostei</taxon>
        <taxon>Neoteleostei</taxon>
        <taxon>Acanthomorphata</taxon>
        <taxon>Eupercaria</taxon>
        <taxon>Perciformes</taxon>
        <taxon>Notothenioidei</taxon>
        <taxon>Nototheniidae</taxon>
        <taxon>Dissostichus</taxon>
    </lineage>
</organism>
<sequence length="126" mass="14376">MPAWLFTPATSSCRSTSWPSCTTSRSSSDTRTSSFPPQVPSDSDFLSAFSRARTGDRFQPCRGRTSLLLLLLSNSLAKVKALNIVFEVTLDDLFPWDCFIQSEQRWARRQRPKKRVCSVSFTCFYF</sequence>
<reference evidence="2 3" key="1">
    <citation type="submission" date="2020-03" db="EMBL/GenBank/DDBJ databases">
        <title>Dissostichus mawsoni Genome sequencing and assembly.</title>
        <authorList>
            <person name="Park H."/>
        </authorList>
    </citation>
    <scope>NUCLEOTIDE SEQUENCE [LARGE SCALE GENOMIC DNA]</scope>
    <source>
        <strain evidence="2">DM0001</strain>
        <tissue evidence="2">Muscle</tissue>
    </source>
</reference>